<evidence type="ECO:0000313" key="2">
    <source>
        <dbReference type="EMBL" id="PMD59462.1"/>
    </source>
</evidence>
<dbReference type="Proteomes" id="UP000235371">
    <property type="component" value="Unassembled WGS sequence"/>
</dbReference>
<dbReference type="RefSeq" id="XP_024736366.1">
    <property type="nucleotide sequence ID" value="XM_024886892.1"/>
</dbReference>
<name>A0A2J6T8W7_9HELO</name>
<reference evidence="2 3" key="1">
    <citation type="submission" date="2016-04" db="EMBL/GenBank/DDBJ databases">
        <title>A degradative enzymes factory behind the ericoid mycorrhizal symbiosis.</title>
        <authorList>
            <consortium name="DOE Joint Genome Institute"/>
            <person name="Martino E."/>
            <person name="Morin E."/>
            <person name="Grelet G."/>
            <person name="Kuo A."/>
            <person name="Kohler A."/>
            <person name="Daghino S."/>
            <person name="Barry K."/>
            <person name="Choi C."/>
            <person name="Cichocki N."/>
            <person name="Clum A."/>
            <person name="Copeland A."/>
            <person name="Hainaut M."/>
            <person name="Haridas S."/>
            <person name="Labutti K."/>
            <person name="Lindquist E."/>
            <person name="Lipzen A."/>
            <person name="Khouja H.-R."/>
            <person name="Murat C."/>
            <person name="Ohm R."/>
            <person name="Olson A."/>
            <person name="Spatafora J."/>
            <person name="Veneault-Fourrey C."/>
            <person name="Henrissat B."/>
            <person name="Grigoriev I."/>
            <person name="Martin F."/>
            <person name="Perotto S."/>
        </authorList>
    </citation>
    <scope>NUCLEOTIDE SEQUENCE [LARGE SCALE GENOMIC DNA]</scope>
    <source>
        <strain evidence="2 3">E</strain>
    </source>
</reference>
<dbReference type="AlphaFoldDB" id="A0A2J6T8W7"/>
<gene>
    <name evidence="2" type="ORF">K444DRAFT_663863</name>
</gene>
<dbReference type="EMBL" id="KZ613816">
    <property type="protein sequence ID" value="PMD59462.1"/>
    <property type="molecule type" value="Genomic_DNA"/>
</dbReference>
<dbReference type="InParanoid" id="A0A2J6T8W7"/>
<accession>A0A2J6T8W7</accession>
<feature type="region of interest" description="Disordered" evidence="1">
    <location>
        <begin position="141"/>
        <end position="178"/>
    </location>
</feature>
<feature type="compositionally biased region" description="Polar residues" evidence="1">
    <location>
        <begin position="155"/>
        <end position="173"/>
    </location>
</feature>
<proteinExistence type="predicted"/>
<evidence type="ECO:0008006" key="4">
    <source>
        <dbReference type="Google" id="ProtNLM"/>
    </source>
</evidence>
<protein>
    <recommendedName>
        <fullName evidence="4">NmrA-like domain-containing protein</fullName>
    </recommendedName>
</protein>
<keyword evidence="3" id="KW-1185">Reference proteome</keyword>
<evidence type="ECO:0000313" key="3">
    <source>
        <dbReference type="Proteomes" id="UP000235371"/>
    </source>
</evidence>
<dbReference type="OrthoDB" id="9984533at2759"/>
<sequence length="226" mass="25055">MNWKVIYSGIILKDALKTDGILGIDALWASVVIFPHKKETKIAISTYRDIAKSIVEVVNGGEKKEINEVHMCSFMANLDEIVEVVEKEIDKPLERYEGIYEGAKKEAGERMRMGFFDGGVALLGRVAVWNDEVDAWSGWKEDVSERNNGWKPESWKSNQPQSSSLQTATNNHKQTTKKRNTLIIATNPAYPNSQASRTFRITFASGYAAISPAAKQDAAASVATAE</sequence>
<dbReference type="GeneID" id="36594969"/>
<evidence type="ECO:0000256" key="1">
    <source>
        <dbReference type="SAM" id="MobiDB-lite"/>
    </source>
</evidence>
<organism evidence="2 3">
    <name type="scientific">Hyaloscypha bicolor E</name>
    <dbReference type="NCBI Taxonomy" id="1095630"/>
    <lineage>
        <taxon>Eukaryota</taxon>
        <taxon>Fungi</taxon>
        <taxon>Dikarya</taxon>
        <taxon>Ascomycota</taxon>
        <taxon>Pezizomycotina</taxon>
        <taxon>Leotiomycetes</taxon>
        <taxon>Helotiales</taxon>
        <taxon>Hyaloscyphaceae</taxon>
        <taxon>Hyaloscypha</taxon>
        <taxon>Hyaloscypha bicolor</taxon>
    </lineage>
</organism>